<sequence length="100" mass="11303">MQLHGKRAIYDKNRRSEGILANPKKSRASEIVIPQKAKTSHPYELGFRKAKERCVPTPPLPRSQILQSGVFCQHYPIRTVETHDDGICFATKTAESQKVS</sequence>
<proteinExistence type="predicted"/>
<gene>
    <name evidence="1" type="ORF">CE91St30_03590</name>
</gene>
<organism evidence="1 2">
    <name type="scientific">Raoultibacter timonensis</name>
    <dbReference type="NCBI Taxonomy" id="1907662"/>
    <lineage>
        <taxon>Bacteria</taxon>
        <taxon>Bacillati</taxon>
        <taxon>Actinomycetota</taxon>
        <taxon>Coriobacteriia</taxon>
        <taxon>Eggerthellales</taxon>
        <taxon>Eggerthellaceae</taxon>
        <taxon>Raoultibacter</taxon>
    </lineage>
</organism>
<protein>
    <submittedName>
        <fullName evidence="1">Uncharacterized protein</fullName>
    </submittedName>
</protein>
<dbReference type="EMBL" id="AP025564">
    <property type="protein sequence ID" value="BDE95026.1"/>
    <property type="molecule type" value="Genomic_DNA"/>
</dbReference>
<accession>A0ABM7WFP5</accession>
<name>A0ABM7WFP5_9ACTN</name>
<dbReference type="Proteomes" id="UP001320544">
    <property type="component" value="Chromosome"/>
</dbReference>
<keyword evidence="2" id="KW-1185">Reference proteome</keyword>
<evidence type="ECO:0000313" key="1">
    <source>
        <dbReference type="EMBL" id="BDE95026.1"/>
    </source>
</evidence>
<evidence type="ECO:0000313" key="2">
    <source>
        <dbReference type="Proteomes" id="UP001320544"/>
    </source>
</evidence>
<reference evidence="1 2" key="1">
    <citation type="submission" date="2022-01" db="EMBL/GenBank/DDBJ databases">
        <title>Novel bile acid biosynthetic pathways are enriched in the microbiome of centenarians.</title>
        <authorList>
            <person name="Sato Y."/>
            <person name="Atarashi K."/>
            <person name="Plichta R.D."/>
            <person name="Arai Y."/>
            <person name="Sasajima S."/>
            <person name="Kearney M.S."/>
            <person name="Suda W."/>
            <person name="Takeshita K."/>
            <person name="Sasaki T."/>
            <person name="Okamoto S."/>
            <person name="Skelly N.A."/>
            <person name="Okamura Y."/>
            <person name="Vlamakis H."/>
            <person name="Li Y."/>
            <person name="Tanoue T."/>
            <person name="Takei H."/>
            <person name="Nittono H."/>
            <person name="Narushima S."/>
            <person name="Irie J."/>
            <person name="Itoh H."/>
            <person name="Moriya K."/>
            <person name="Sugiura Y."/>
            <person name="Suematsu M."/>
            <person name="Moritoki N."/>
            <person name="Shibata S."/>
            <person name="Littman R.D."/>
            <person name="Fischbach A.M."/>
            <person name="Uwamino Y."/>
            <person name="Inoue T."/>
            <person name="Honda A."/>
            <person name="Hattori M."/>
            <person name="Murai T."/>
            <person name="Xavier J.R."/>
            <person name="Hirose N."/>
            <person name="Honda K."/>
        </authorList>
    </citation>
    <scope>NUCLEOTIDE SEQUENCE [LARGE SCALE GENOMIC DNA]</scope>
    <source>
        <strain evidence="1 2">CE91-St30</strain>
    </source>
</reference>